<organism evidence="3 4">
    <name type="scientific">Streptomyces violaceusniger</name>
    <dbReference type="NCBI Taxonomy" id="68280"/>
    <lineage>
        <taxon>Bacteria</taxon>
        <taxon>Bacillati</taxon>
        <taxon>Actinomycetota</taxon>
        <taxon>Actinomycetes</taxon>
        <taxon>Kitasatosporales</taxon>
        <taxon>Streptomycetaceae</taxon>
        <taxon>Streptomyces</taxon>
        <taxon>Streptomyces violaceusniger group</taxon>
    </lineage>
</organism>
<protein>
    <submittedName>
        <fullName evidence="3">4-hydroxyphenylacetate 3-monooxygenase reductase component</fullName>
    </submittedName>
</protein>
<evidence type="ECO:0000256" key="1">
    <source>
        <dbReference type="ARBA" id="ARBA00023002"/>
    </source>
</evidence>
<sequence length="173" mass="18056">MAPNITQLTPTQREFRAAMANLSAGVNIVTTDGPRGRAGITVSAVCSVTDSPPTMLVCVNRSSRSHDILRDNERVCVNVLGPEHQDVALAFAGGLPPEERFSGTGDGWDHSVAGVPVLTGSAASIVGNITGSAAHGSHSVLFIEADRVILGEDSGGLVYFQRRFHPINTPLGA</sequence>
<comment type="caution">
    <text evidence="3">The sequence shown here is derived from an EMBL/GenBank/DDBJ whole genome shotgun (WGS) entry which is preliminary data.</text>
</comment>
<dbReference type="GO" id="GO:0006208">
    <property type="term" value="P:pyrimidine nucleobase catabolic process"/>
    <property type="evidence" value="ECO:0007669"/>
    <property type="project" value="TreeGrafter"/>
</dbReference>
<dbReference type="InterPro" id="IPR012349">
    <property type="entry name" value="Split_barrel_FMN-bd"/>
</dbReference>
<dbReference type="RefSeq" id="WP_344596236.1">
    <property type="nucleotide sequence ID" value="NZ_BAAASO010000035.1"/>
</dbReference>
<dbReference type="Gene3D" id="2.30.110.10">
    <property type="entry name" value="Electron Transport, Fmn-binding Protein, Chain A"/>
    <property type="match status" value="1"/>
</dbReference>
<keyword evidence="1" id="KW-0560">Oxidoreductase</keyword>
<dbReference type="InterPro" id="IPR002563">
    <property type="entry name" value="Flavin_Rdtase-like_dom"/>
</dbReference>
<evidence type="ECO:0000313" key="4">
    <source>
        <dbReference type="Proteomes" id="UP000301309"/>
    </source>
</evidence>
<proteinExistence type="predicted"/>
<keyword evidence="3" id="KW-0503">Monooxygenase</keyword>
<dbReference type="SUPFAM" id="SSF50475">
    <property type="entry name" value="FMN-binding split barrel"/>
    <property type="match status" value="1"/>
</dbReference>
<dbReference type="EMBL" id="BJHW01000001">
    <property type="protein sequence ID" value="GDY52220.1"/>
    <property type="molecule type" value="Genomic_DNA"/>
</dbReference>
<evidence type="ECO:0000259" key="2">
    <source>
        <dbReference type="SMART" id="SM00903"/>
    </source>
</evidence>
<gene>
    <name evidence="3" type="primary">hpaC</name>
    <name evidence="3" type="ORF">SVIO_028430</name>
</gene>
<reference evidence="3 4" key="1">
    <citation type="journal article" date="2020" name="Int. J. Syst. Evol. Microbiol.">
        <title>Reclassification of Streptomyces castelarensis and Streptomyces sporoclivatus as later heterotypic synonyms of Streptomyces antimycoticus.</title>
        <authorList>
            <person name="Komaki H."/>
            <person name="Tamura T."/>
        </authorList>
    </citation>
    <scope>NUCLEOTIDE SEQUENCE [LARGE SCALE GENOMIC DNA]</scope>
    <source>
        <strain evidence="3 4">NBRC 13459</strain>
    </source>
</reference>
<dbReference type="Pfam" id="PF01613">
    <property type="entry name" value="Flavin_Reduct"/>
    <property type="match status" value="1"/>
</dbReference>
<dbReference type="AlphaFoldDB" id="A0A4D4L068"/>
<dbReference type="GO" id="GO:0004497">
    <property type="term" value="F:monooxygenase activity"/>
    <property type="evidence" value="ECO:0007669"/>
    <property type="project" value="UniProtKB-KW"/>
</dbReference>
<feature type="domain" description="Flavin reductase like" evidence="2">
    <location>
        <begin position="19"/>
        <end position="166"/>
    </location>
</feature>
<dbReference type="GO" id="GO:0042602">
    <property type="term" value="F:riboflavin reductase (NADPH) activity"/>
    <property type="evidence" value="ECO:0007669"/>
    <property type="project" value="TreeGrafter"/>
</dbReference>
<dbReference type="PANTHER" id="PTHR30466:SF1">
    <property type="entry name" value="FMN REDUCTASE (NADH) RUTF"/>
    <property type="match status" value="1"/>
</dbReference>
<dbReference type="GO" id="GO:0010181">
    <property type="term" value="F:FMN binding"/>
    <property type="evidence" value="ECO:0007669"/>
    <property type="project" value="InterPro"/>
</dbReference>
<dbReference type="PANTHER" id="PTHR30466">
    <property type="entry name" value="FLAVIN REDUCTASE"/>
    <property type="match status" value="1"/>
</dbReference>
<name>A0A4D4L068_STRVO</name>
<accession>A0A4D4L068</accession>
<keyword evidence="4" id="KW-1185">Reference proteome</keyword>
<dbReference type="Proteomes" id="UP000301309">
    <property type="component" value="Unassembled WGS sequence"/>
</dbReference>
<evidence type="ECO:0000313" key="3">
    <source>
        <dbReference type="EMBL" id="GDY52220.1"/>
    </source>
</evidence>
<dbReference type="InterPro" id="IPR050268">
    <property type="entry name" value="NADH-dep_flavin_reductase"/>
</dbReference>
<dbReference type="SMART" id="SM00903">
    <property type="entry name" value="Flavin_Reduct"/>
    <property type="match status" value="1"/>
</dbReference>